<evidence type="ECO:0000313" key="4">
    <source>
        <dbReference type="RefSeq" id="XP_033577349.1"/>
    </source>
</evidence>
<proteinExistence type="predicted"/>
<dbReference type="EMBL" id="MU003700">
    <property type="protein sequence ID" value="KAF2810385.1"/>
    <property type="molecule type" value="Genomic_DNA"/>
</dbReference>
<evidence type="ECO:0000313" key="2">
    <source>
        <dbReference type="EMBL" id="KAF2810385.1"/>
    </source>
</evidence>
<evidence type="ECO:0000256" key="1">
    <source>
        <dbReference type="SAM" id="SignalP"/>
    </source>
</evidence>
<organism evidence="2">
    <name type="scientific">Mytilinidion resinicola</name>
    <dbReference type="NCBI Taxonomy" id="574789"/>
    <lineage>
        <taxon>Eukaryota</taxon>
        <taxon>Fungi</taxon>
        <taxon>Dikarya</taxon>
        <taxon>Ascomycota</taxon>
        <taxon>Pezizomycotina</taxon>
        <taxon>Dothideomycetes</taxon>
        <taxon>Pleosporomycetidae</taxon>
        <taxon>Mytilinidiales</taxon>
        <taxon>Mytilinidiaceae</taxon>
        <taxon>Mytilinidion</taxon>
    </lineage>
</organism>
<dbReference type="Proteomes" id="UP000504636">
    <property type="component" value="Unplaced"/>
</dbReference>
<evidence type="ECO:0008006" key="5">
    <source>
        <dbReference type="Google" id="ProtNLM"/>
    </source>
</evidence>
<dbReference type="AlphaFoldDB" id="A0A6A6YR00"/>
<name>A0A6A6YR00_9PEZI</name>
<sequence length="137" mass="15763">MPPWSSMLIFCLLTTPTSKDLSFHCRDPSYTPPKDRNPPITWFKRSQVMIIRFCPWQRGIRPRRRLEELLSECEGLQGIQIARKTYQCGTISVMIHIRQMAWEFELGGGGCSTDYVLRYDGARGEEKGAWCVVAFTG</sequence>
<keyword evidence="3" id="KW-1185">Reference proteome</keyword>
<dbReference type="GeneID" id="54455156"/>
<dbReference type="RefSeq" id="XP_033577349.1">
    <property type="nucleotide sequence ID" value="XM_033714263.1"/>
</dbReference>
<reference evidence="4" key="2">
    <citation type="submission" date="2020-04" db="EMBL/GenBank/DDBJ databases">
        <authorList>
            <consortium name="NCBI Genome Project"/>
        </authorList>
    </citation>
    <scope>NUCLEOTIDE SEQUENCE</scope>
    <source>
        <strain evidence="4">CBS 304.34</strain>
    </source>
</reference>
<reference evidence="2 4" key="1">
    <citation type="journal article" date="2020" name="Stud. Mycol.">
        <title>101 Dothideomycetes genomes: a test case for predicting lifestyles and emergence of pathogens.</title>
        <authorList>
            <person name="Haridas S."/>
            <person name="Albert R."/>
            <person name="Binder M."/>
            <person name="Bloem J."/>
            <person name="Labutti K."/>
            <person name="Salamov A."/>
            <person name="Andreopoulos B."/>
            <person name="Baker S."/>
            <person name="Barry K."/>
            <person name="Bills G."/>
            <person name="Bluhm B."/>
            <person name="Cannon C."/>
            <person name="Castanera R."/>
            <person name="Culley D."/>
            <person name="Daum C."/>
            <person name="Ezra D."/>
            <person name="Gonzalez J."/>
            <person name="Henrissat B."/>
            <person name="Kuo A."/>
            <person name="Liang C."/>
            <person name="Lipzen A."/>
            <person name="Lutzoni F."/>
            <person name="Magnuson J."/>
            <person name="Mondo S."/>
            <person name="Nolan M."/>
            <person name="Ohm R."/>
            <person name="Pangilinan J."/>
            <person name="Park H.-J."/>
            <person name="Ramirez L."/>
            <person name="Alfaro M."/>
            <person name="Sun H."/>
            <person name="Tritt A."/>
            <person name="Yoshinaga Y."/>
            <person name="Zwiers L.-H."/>
            <person name="Turgeon B."/>
            <person name="Goodwin S."/>
            <person name="Spatafora J."/>
            <person name="Crous P."/>
            <person name="Grigoriev I."/>
        </authorList>
    </citation>
    <scope>NUCLEOTIDE SEQUENCE</scope>
    <source>
        <strain evidence="2 4">CBS 304.34</strain>
    </source>
</reference>
<reference evidence="4" key="3">
    <citation type="submission" date="2025-04" db="UniProtKB">
        <authorList>
            <consortium name="RefSeq"/>
        </authorList>
    </citation>
    <scope>IDENTIFICATION</scope>
    <source>
        <strain evidence="4">CBS 304.34</strain>
    </source>
</reference>
<protein>
    <recommendedName>
        <fullName evidence="5">Ig-like domain-containing protein</fullName>
    </recommendedName>
</protein>
<accession>A0A6A6YR00</accession>
<gene>
    <name evidence="2 4" type="ORF">BDZ99DRAFT_310451</name>
</gene>
<evidence type="ECO:0000313" key="3">
    <source>
        <dbReference type="Proteomes" id="UP000504636"/>
    </source>
</evidence>
<keyword evidence="1" id="KW-0732">Signal</keyword>
<feature type="signal peptide" evidence="1">
    <location>
        <begin position="1"/>
        <end position="19"/>
    </location>
</feature>
<feature type="chain" id="PRO_5044629285" description="Ig-like domain-containing protein" evidence="1">
    <location>
        <begin position="20"/>
        <end position="137"/>
    </location>
</feature>